<feature type="transmembrane region" description="Helical" evidence="1">
    <location>
        <begin position="21"/>
        <end position="44"/>
    </location>
</feature>
<dbReference type="EMBL" id="JAVDVI010000023">
    <property type="protein sequence ID" value="MDR6969553.1"/>
    <property type="molecule type" value="Genomic_DNA"/>
</dbReference>
<dbReference type="RefSeq" id="WP_310028737.1">
    <property type="nucleotide sequence ID" value="NZ_JAVDVI010000023.1"/>
</dbReference>
<keyword evidence="1" id="KW-1133">Transmembrane helix</keyword>
<dbReference type="Proteomes" id="UP001255185">
    <property type="component" value="Unassembled WGS sequence"/>
</dbReference>
<evidence type="ECO:0000313" key="2">
    <source>
        <dbReference type="EMBL" id="MDR6969553.1"/>
    </source>
</evidence>
<keyword evidence="1" id="KW-0812">Transmembrane</keyword>
<feature type="transmembrane region" description="Helical" evidence="1">
    <location>
        <begin position="193"/>
        <end position="210"/>
    </location>
</feature>
<evidence type="ECO:0000313" key="3">
    <source>
        <dbReference type="Proteomes" id="UP001255185"/>
    </source>
</evidence>
<feature type="transmembrane region" description="Helical" evidence="1">
    <location>
        <begin position="222"/>
        <end position="240"/>
    </location>
</feature>
<protein>
    <submittedName>
        <fullName evidence="2">Uncharacterized protein</fullName>
    </submittedName>
</protein>
<name>A0ABU1TUJ5_9FLAO</name>
<organism evidence="2 3">
    <name type="scientific">Flavobacterium arsenatis</name>
    <dbReference type="NCBI Taxonomy" id="1484332"/>
    <lineage>
        <taxon>Bacteria</taxon>
        <taxon>Pseudomonadati</taxon>
        <taxon>Bacteroidota</taxon>
        <taxon>Flavobacteriia</taxon>
        <taxon>Flavobacteriales</taxon>
        <taxon>Flavobacteriaceae</taxon>
        <taxon>Flavobacterium</taxon>
    </lineage>
</organism>
<accession>A0ABU1TUJ5</accession>
<feature type="transmembrane region" description="Helical" evidence="1">
    <location>
        <begin position="56"/>
        <end position="78"/>
    </location>
</feature>
<keyword evidence="1" id="KW-0472">Membrane</keyword>
<evidence type="ECO:0000256" key="1">
    <source>
        <dbReference type="SAM" id="Phobius"/>
    </source>
</evidence>
<proteinExistence type="predicted"/>
<gene>
    <name evidence="2" type="ORF">J2X31_003586</name>
</gene>
<sequence>MFSRYKSVNNGTAFEFYPLRGYVLFLIILTFVLFAVTIPILTIGSDNFEFVEMLKMIGIGTLIIALFCFPFFLILYKYCVHFDWNERKIYRKLLFFKKLKMNADDIIIDRTYFKLIDKTNKYSNELSLIVGGLASGQAKSNEQAMELINLISTKWLDNRVKPIETEKQINLTNLVFFKNIGNQQFELTETNKYNQLLFAGFSLAFLYQVYNVVVNQPNSVGFINFIFVIPAFFFLILISIRRIFDIKNKQALTNFLWIIPYEKMNLDAFDNFSLTKHHTNGLYTGTSLEMLFFKNNNSGKHRNFTILSARKNTKNFDGIMDEIRFLLSKAV</sequence>
<reference evidence="2 3" key="1">
    <citation type="submission" date="2023-07" db="EMBL/GenBank/DDBJ databases">
        <title>Sorghum-associated microbial communities from plants grown in Nebraska, USA.</title>
        <authorList>
            <person name="Schachtman D."/>
        </authorList>
    </citation>
    <scope>NUCLEOTIDE SEQUENCE [LARGE SCALE GENOMIC DNA]</scope>
    <source>
        <strain evidence="2 3">3773</strain>
    </source>
</reference>
<keyword evidence="3" id="KW-1185">Reference proteome</keyword>
<comment type="caution">
    <text evidence="2">The sequence shown here is derived from an EMBL/GenBank/DDBJ whole genome shotgun (WGS) entry which is preliminary data.</text>
</comment>